<dbReference type="PANTHER" id="PTHR30457:SF0">
    <property type="entry name" value="PHOSPHATASE, PUTATIVE (AFU_ORTHOLOGUE AFUA_4G01070)-RELATED"/>
    <property type="match status" value="1"/>
</dbReference>
<reference evidence="9 10" key="1">
    <citation type="journal article" date="2013" name="ISME J.">
        <title>Metabolic model for the filamentous 'Candidatus Microthrix parvicella' based on genomic and metagenomic analyses.</title>
        <authorList>
            <person name="Jon McIlroy S."/>
            <person name="Kristiansen R."/>
            <person name="Albertsen M."/>
            <person name="Michael Karst S."/>
            <person name="Rossetti S."/>
            <person name="Lund Nielsen J."/>
            <person name="Tandoi V."/>
            <person name="James Seviour R."/>
            <person name="Nielsen P.H."/>
        </authorList>
    </citation>
    <scope>NUCLEOTIDE SEQUENCE [LARGE SCALE GENOMIC DNA]</scope>
    <source>
        <strain evidence="9 10">RN1</strain>
    </source>
</reference>
<dbReference type="EMBL" id="CANL01000005">
    <property type="protein sequence ID" value="CCM62460.1"/>
    <property type="molecule type" value="Genomic_DNA"/>
</dbReference>
<dbReference type="HOGENOM" id="CLU_881900_0_0_11"/>
<comment type="similarity">
    <text evidence="2">Belongs to the SurE nucleotidase family.</text>
</comment>
<comment type="catalytic activity">
    <reaction evidence="1">
        <text>a ribonucleoside 5'-phosphate + H2O = a ribonucleoside + phosphate</text>
        <dbReference type="Rhea" id="RHEA:12484"/>
        <dbReference type="ChEBI" id="CHEBI:15377"/>
        <dbReference type="ChEBI" id="CHEBI:18254"/>
        <dbReference type="ChEBI" id="CHEBI:43474"/>
        <dbReference type="ChEBI" id="CHEBI:58043"/>
        <dbReference type="EC" id="3.1.3.5"/>
    </reaction>
</comment>
<keyword evidence="5" id="KW-0378">Hydrolase</keyword>
<dbReference type="OrthoDB" id="9780815at2"/>
<feature type="region of interest" description="Disordered" evidence="6">
    <location>
        <begin position="81"/>
        <end position="103"/>
    </location>
</feature>
<evidence type="ECO:0000256" key="6">
    <source>
        <dbReference type="SAM" id="MobiDB-lite"/>
    </source>
</evidence>
<dbReference type="STRING" id="1229780.BN381_130018"/>
<evidence type="ECO:0000256" key="5">
    <source>
        <dbReference type="ARBA" id="ARBA00022801"/>
    </source>
</evidence>
<feature type="domain" description="Survival protein SurE-like phosphatase/nucleotidase" evidence="8">
    <location>
        <begin position="50"/>
        <end position="226"/>
    </location>
</feature>
<evidence type="ECO:0000256" key="7">
    <source>
        <dbReference type="SAM" id="SignalP"/>
    </source>
</evidence>
<feature type="compositionally biased region" description="Low complexity" evidence="6">
    <location>
        <begin position="281"/>
        <end position="315"/>
    </location>
</feature>
<dbReference type="InterPro" id="IPR030048">
    <property type="entry name" value="SurE"/>
</dbReference>
<keyword evidence="4" id="KW-0479">Metal-binding</keyword>
<dbReference type="Gene3D" id="3.40.1210.10">
    <property type="entry name" value="Survival protein SurE-like phosphatase/nucleotidase"/>
    <property type="match status" value="1"/>
</dbReference>
<organism evidence="9 10">
    <name type="scientific">Candidatus Neomicrothrix parvicella RN1</name>
    <dbReference type="NCBI Taxonomy" id="1229780"/>
    <lineage>
        <taxon>Bacteria</taxon>
        <taxon>Bacillati</taxon>
        <taxon>Actinomycetota</taxon>
        <taxon>Acidimicrobiia</taxon>
        <taxon>Acidimicrobiales</taxon>
        <taxon>Microthrixaceae</taxon>
        <taxon>Candidatus Neomicrothrix</taxon>
    </lineage>
</organism>
<feature type="compositionally biased region" description="Polar residues" evidence="6">
    <location>
        <begin position="84"/>
        <end position="103"/>
    </location>
</feature>
<evidence type="ECO:0000256" key="1">
    <source>
        <dbReference type="ARBA" id="ARBA00000815"/>
    </source>
</evidence>
<proteinExistence type="inferred from homology"/>
<dbReference type="Proteomes" id="UP000018291">
    <property type="component" value="Unassembled WGS sequence"/>
</dbReference>
<protein>
    <recommendedName>
        <fullName evidence="3">5'-nucleotidase</fullName>
        <ecNumber evidence="3">3.1.3.5</ecNumber>
    </recommendedName>
</protein>
<dbReference type="Pfam" id="PF01975">
    <property type="entry name" value="SurE"/>
    <property type="match status" value="1"/>
</dbReference>
<keyword evidence="7" id="KW-0732">Signal</keyword>
<feature type="chain" id="PRO_5004384046" description="5'-nucleotidase" evidence="7">
    <location>
        <begin position="42"/>
        <end position="315"/>
    </location>
</feature>
<name>R4YWS4_9ACTN</name>
<evidence type="ECO:0000313" key="10">
    <source>
        <dbReference type="Proteomes" id="UP000018291"/>
    </source>
</evidence>
<dbReference type="EC" id="3.1.3.5" evidence="3"/>
<dbReference type="AlphaFoldDB" id="R4YWS4"/>
<keyword evidence="10" id="KW-1185">Reference proteome</keyword>
<accession>R4YWS4</accession>
<feature type="signal peptide" evidence="7">
    <location>
        <begin position="1"/>
        <end position="41"/>
    </location>
</feature>
<dbReference type="RefSeq" id="WP_012223965.1">
    <property type="nucleotide sequence ID" value="NZ_HG422565.1"/>
</dbReference>
<dbReference type="eggNOG" id="COG0496">
    <property type="taxonomic scope" value="Bacteria"/>
</dbReference>
<dbReference type="PANTHER" id="PTHR30457">
    <property type="entry name" value="5'-NUCLEOTIDASE SURE"/>
    <property type="match status" value="1"/>
</dbReference>
<dbReference type="InterPro" id="IPR036523">
    <property type="entry name" value="SurE-like_sf"/>
</dbReference>
<evidence type="ECO:0000256" key="2">
    <source>
        <dbReference type="ARBA" id="ARBA00011062"/>
    </source>
</evidence>
<dbReference type="GO" id="GO:0008253">
    <property type="term" value="F:5'-nucleotidase activity"/>
    <property type="evidence" value="ECO:0007669"/>
    <property type="project" value="UniProtKB-EC"/>
</dbReference>
<dbReference type="GO" id="GO:0046872">
    <property type="term" value="F:metal ion binding"/>
    <property type="evidence" value="ECO:0007669"/>
    <property type="project" value="UniProtKB-KW"/>
</dbReference>
<evidence type="ECO:0000256" key="4">
    <source>
        <dbReference type="ARBA" id="ARBA00022723"/>
    </source>
</evidence>
<gene>
    <name evidence="9" type="ORF">BN381_130018</name>
</gene>
<comment type="caution">
    <text evidence="9">The sequence shown here is derived from an EMBL/GenBank/DDBJ whole genome shotgun (WGS) entry which is preliminary data.</text>
</comment>
<dbReference type="InterPro" id="IPR002828">
    <property type="entry name" value="SurE-like_Pase/nucleotidase"/>
</dbReference>
<evidence type="ECO:0000256" key="3">
    <source>
        <dbReference type="ARBA" id="ARBA00012643"/>
    </source>
</evidence>
<feature type="region of interest" description="Disordered" evidence="6">
    <location>
        <begin position="269"/>
        <end position="315"/>
    </location>
</feature>
<evidence type="ECO:0000313" key="9">
    <source>
        <dbReference type="EMBL" id="CCM62460.1"/>
    </source>
</evidence>
<dbReference type="SUPFAM" id="SSF64167">
    <property type="entry name" value="SurE-like"/>
    <property type="match status" value="1"/>
</dbReference>
<evidence type="ECO:0000259" key="8">
    <source>
        <dbReference type="Pfam" id="PF01975"/>
    </source>
</evidence>
<sequence>MTSTTQARTNQSPMRRTAAVAAAAVFTVLAVSALGNTRAGAQDSTEPLVILVSNDDGIGADGIDALVESLRERPDTTVVVSAPAENQSGSSDKTTSGPISAAPGTTKSGFEGIAVGGFPADAVQFGLDNPGPEGAPDLVMTGSNEGQNIGFLAPLSGTVGAAQTGARAGIPALAVSQGLGEPDYPASVGAAMEWLDDHEAALRDGTETVQVSSINAPSCTEGTNRGVVEVPWDGSEGTDVGVQDCTSTQENPTSDVEAFNNGFISLSILPNDFPDAEEPEPTTTTAPPSSTDDPPSSSDNAPSAAAAPLAPTFTG</sequence>